<sequence>MQRNYLLDIVEAQNNGIHKGIYSACSANEYVIEAAMERAKNTNEYVLIEATANQVNQYGGYTGMKPIDFKNFVYDIADKINFDKDKIILGGDHLGPLTWSKETEKEAMAKSHELVKEYVMAGFTKIHLDTSMYLADDDRSKKLATEVIARRGAELCKTAEESFKALKERNSMAVAPVYIVGSEVPIPGGIQDEEEGIQVTKPEDFLETVKVYKAEFKDKGIDEVWNRVIGVVVQPGVEFGDESVHEYNREKAEKLVNSLRGVKGIVFEGHSTDYQTKTKLKEMVEDGIAILKVGPALTYGLREALFALNHIENEIFKYRADIKLSNFINVLETSMVEEPTHWKQHYHGDAEDIKYAMRYSYSDRCRYYMPTEAVNKAMNILIENLESVEIPLTIIDQYMPMQYKKIREGLIQNKPKELIKDRIGDYIDDYLYALR</sequence>
<protein>
    <submittedName>
        <fullName evidence="2">D-tagatose-1,6-bisphosphate aldolase subunit GatZ/KbaZ</fullName>
    </submittedName>
</protein>
<dbReference type="SMR" id="A0A1M6H3A9"/>
<proteinExistence type="predicted"/>
<dbReference type="GO" id="GO:0009401">
    <property type="term" value="P:phosphoenolpyruvate-dependent sugar phosphotransferase system"/>
    <property type="evidence" value="ECO:0007669"/>
    <property type="project" value="TreeGrafter"/>
</dbReference>
<dbReference type="PANTHER" id="PTHR32502:SF2">
    <property type="entry name" value="D-TAGATOSE-1,6-BISPHOSPHATE ALDOLASE SUBUNIT KBAZ"/>
    <property type="match status" value="1"/>
</dbReference>
<evidence type="ECO:0000256" key="1">
    <source>
        <dbReference type="ARBA" id="ARBA00005007"/>
    </source>
</evidence>
<dbReference type="InterPro" id="IPR050303">
    <property type="entry name" value="GatZ_KbaZ_carbometab"/>
</dbReference>
<dbReference type="Gene3D" id="3.20.20.70">
    <property type="entry name" value="Aldolase class I"/>
    <property type="match status" value="1"/>
</dbReference>
<organism evidence="2 3">
    <name type="scientific">Clostridium cavendishii DSM 21758</name>
    <dbReference type="NCBI Taxonomy" id="1121302"/>
    <lineage>
        <taxon>Bacteria</taxon>
        <taxon>Bacillati</taxon>
        <taxon>Bacillota</taxon>
        <taxon>Clostridia</taxon>
        <taxon>Eubacteriales</taxon>
        <taxon>Clostridiaceae</taxon>
        <taxon>Clostridium</taxon>
    </lineage>
</organism>
<dbReference type="GO" id="GO:0005886">
    <property type="term" value="C:plasma membrane"/>
    <property type="evidence" value="ECO:0007669"/>
    <property type="project" value="TreeGrafter"/>
</dbReference>
<dbReference type="InterPro" id="IPR013785">
    <property type="entry name" value="Aldolase_TIM"/>
</dbReference>
<dbReference type="EMBL" id="FQZB01000006">
    <property type="protein sequence ID" value="SHJ16596.1"/>
    <property type="molecule type" value="Genomic_DNA"/>
</dbReference>
<dbReference type="AlphaFoldDB" id="A0A1M6H3A9"/>
<comment type="pathway">
    <text evidence="1">Carbohydrate metabolism.</text>
</comment>
<dbReference type="InterPro" id="IPR012062">
    <property type="entry name" value="GatZ/KbaZ-like"/>
</dbReference>
<evidence type="ECO:0000313" key="2">
    <source>
        <dbReference type="EMBL" id="SHJ16596.1"/>
    </source>
</evidence>
<dbReference type="PANTHER" id="PTHR32502">
    <property type="entry name" value="N-ACETYLGALACTOSAMINE PERMEASE II COMPONENT-RELATED"/>
    <property type="match status" value="1"/>
</dbReference>
<dbReference type="RefSeq" id="WP_072986023.1">
    <property type="nucleotide sequence ID" value="NZ_FQZB01000006.1"/>
</dbReference>
<dbReference type="Proteomes" id="UP000184310">
    <property type="component" value="Unassembled WGS sequence"/>
</dbReference>
<dbReference type="PIRSF" id="PIRSF009264">
    <property type="entry name" value="TagBP_ald_AgaZ"/>
    <property type="match status" value="1"/>
</dbReference>
<gene>
    <name evidence="2" type="ORF">SAMN02745163_01468</name>
</gene>
<dbReference type="GO" id="GO:0005975">
    <property type="term" value="P:carbohydrate metabolic process"/>
    <property type="evidence" value="ECO:0007669"/>
    <property type="project" value="InterPro"/>
</dbReference>
<dbReference type="Pfam" id="PF08013">
    <property type="entry name" value="GatZ_KbaZ-like"/>
    <property type="match status" value="1"/>
</dbReference>
<reference evidence="2 3" key="1">
    <citation type="submission" date="2016-11" db="EMBL/GenBank/DDBJ databases">
        <authorList>
            <person name="Jaros S."/>
            <person name="Januszkiewicz K."/>
            <person name="Wedrychowicz H."/>
        </authorList>
    </citation>
    <scope>NUCLEOTIDE SEQUENCE [LARGE SCALE GENOMIC DNA]</scope>
    <source>
        <strain evidence="2 3">DSM 21758</strain>
    </source>
</reference>
<evidence type="ECO:0000313" key="3">
    <source>
        <dbReference type="Proteomes" id="UP000184310"/>
    </source>
</evidence>
<dbReference type="SUPFAM" id="SSF51569">
    <property type="entry name" value="Aldolase"/>
    <property type="match status" value="1"/>
</dbReference>
<dbReference type="Gene3D" id="1.10.400.20">
    <property type="entry name" value="putative tagatose 6-phosphate kinase domain like"/>
    <property type="match status" value="1"/>
</dbReference>
<dbReference type="STRING" id="1121302.SAMN02745163_01468"/>
<dbReference type="OrthoDB" id="1672942at2"/>
<keyword evidence="3" id="KW-1185">Reference proteome</keyword>
<name>A0A1M6H3A9_9CLOT</name>
<accession>A0A1M6H3A9</accession>